<evidence type="ECO:0000313" key="2">
    <source>
        <dbReference type="EMBL" id="OCL15323.1"/>
    </source>
</evidence>
<dbReference type="Proteomes" id="UP000250140">
    <property type="component" value="Unassembled WGS sequence"/>
</dbReference>
<keyword evidence="3" id="KW-1185">Reference proteome</keyword>
<protein>
    <submittedName>
        <fullName evidence="2">Uncharacterized protein</fullName>
    </submittedName>
</protein>
<feature type="region of interest" description="Disordered" evidence="1">
    <location>
        <begin position="1"/>
        <end position="60"/>
    </location>
</feature>
<dbReference type="Gene3D" id="3.40.50.300">
    <property type="entry name" value="P-loop containing nucleotide triphosphate hydrolases"/>
    <property type="match status" value="1"/>
</dbReference>
<dbReference type="InterPro" id="IPR027417">
    <property type="entry name" value="P-loop_NTPase"/>
</dbReference>
<feature type="compositionally biased region" description="Polar residues" evidence="1">
    <location>
        <begin position="42"/>
        <end position="58"/>
    </location>
</feature>
<proteinExistence type="predicted"/>
<dbReference type="AlphaFoldDB" id="A0A8E2FE63"/>
<gene>
    <name evidence="2" type="ORF">AOQ84DRAFT_384115</name>
</gene>
<dbReference type="EMBL" id="KV748460">
    <property type="protein sequence ID" value="OCL15323.1"/>
    <property type="molecule type" value="Genomic_DNA"/>
</dbReference>
<feature type="compositionally biased region" description="Basic residues" evidence="1">
    <location>
        <begin position="17"/>
        <end position="27"/>
    </location>
</feature>
<name>A0A8E2FE63_9PEZI</name>
<reference evidence="2 3" key="1">
    <citation type="journal article" date="2016" name="Nat. Commun.">
        <title>Ectomycorrhizal ecology is imprinted in the genome of the dominant symbiotic fungus Cenococcum geophilum.</title>
        <authorList>
            <consortium name="DOE Joint Genome Institute"/>
            <person name="Peter M."/>
            <person name="Kohler A."/>
            <person name="Ohm R.A."/>
            <person name="Kuo A."/>
            <person name="Krutzmann J."/>
            <person name="Morin E."/>
            <person name="Arend M."/>
            <person name="Barry K.W."/>
            <person name="Binder M."/>
            <person name="Choi C."/>
            <person name="Clum A."/>
            <person name="Copeland A."/>
            <person name="Grisel N."/>
            <person name="Haridas S."/>
            <person name="Kipfer T."/>
            <person name="LaButti K."/>
            <person name="Lindquist E."/>
            <person name="Lipzen A."/>
            <person name="Maire R."/>
            <person name="Meier B."/>
            <person name="Mihaltcheva S."/>
            <person name="Molinier V."/>
            <person name="Murat C."/>
            <person name="Poggeler S."/>
            <person name="Quandt C.A."/>
            <person name="Sperisen C."/>
            <person name="Tritt A."/>
            <person name="Tisserant E."/>
            <person name="Crous P.W."/>
            <person name="Henrissat B."/>
            <person name="Nehls U."/>
            <person name="Egli S."/>
            <person name="Spatafora J.W."/>
            <person name="Grigoriev I.V."/>
            <person name="Martin F.M."/>
        </authorList>
    </citation>
    <scope>NUCLEOTIDE SEQUENCE [LARGE SCALE GENOMIC DNA]</scope>
    <source>
        <strain evidence="2 3">CBS 207.34</strain>
    </source>
</reference>
<accession>A0A8E2FE63</accession>
<feature type="region of interest" description="Disordered" evidence="1">
    <location>
        <begin position="356"/>
        <end position="401"/>
    </location>
</feature>
<sequence length="401" mass="45438">MMQPRIPSLVPVLHVQSKSKRKRKRKQTATEVALSDLKSPQRRANNLHTHPTLNTQHMTPYIAPRAQQGMTAEELIASMRSTELEGMPPDIQLYEGRPTLAEDSVRSSYEEHRKVVLRAKALNENLFRAWWPPAQDNALALGINLTGNNSKIISAILFGHSVILCSDSDSEPHFSHLVEIISAITMEREYWISEARISKPVPHALIITNNRQTSDSFFDLLSHLIFEKHLLDVHVHMLTRRKDANGVRLPARIDILVTTLINLESFVQASNHIDWRFLKYLVIDTDWVDQTAALHNIESLFHPVTGQLRSFVQDCLTIAYTPKLSRPICSAILKKAIWTKTVAIIDLRTVSQHDQQSNALPSTRRVAEAQSIGKVSGKLNQPIKEEDHVEEPSQELNRISS</sequence>
<evidence type="ECO:0000313" key="3">
    <source>
        <dbReference type="Proteomes" id="UP000250140"/>
    </source>
</evidence>
<evidence type="ECO:0000256" key="1">
    <source>
        <dbReference type="SAM" id="MobiDB-lite"/>
    </source>
</evidence>
<organism evidence="2 3">
    <name type="scientific">Glonium stellatum</name>
    <dbReference type="NCBI Taxonomy" id="574774"/>
    <lineage>
        <taxon>Eukaryota</taxon>
        <taxon>Fungi</taxon>
        <taxon>Dikarya</taxon>
        <taxon>Ascomycota</taxon>
        <taxon>Pezizomycotina</taxon>
        <taxon>Dothideomycetes</taxon>
        <taxon>Pleosporomycetidae</taxon>
        <taxon>Gloniales</taxon>
        <taxon>Gloniaceae</taxon>
        <taxon>Glonium</taxon>
    </lineage>
</organism>